<feature type="non-terminal residue" evidence="8">
    <location>
        <position position="289"/>
    </location>
</feature>
<evidence type="ECO:0000256" key="1">
    <source>
        <dbReference type="ARBA" id="ARBA00022630"/>
    </source>
</evidence>
<keyword evidence="3" id="KW-0819">tRNA processing</keyword>
<dbReference type="InterPro" id="IPR052582">
    <property type="entry name" value="tRNA-DUS-like"/>
</dbReference>
<dbReference type="Gene3D" id="3.20.20.70">
    <property type="entry name" value="Aldolase class I"/>
    <property type="match status" value="1"/>
</dbReference>
<dbReference type="CDD" id="cd02801">
    <property type="entry name" value="DUS_like_FMN"/>
    <property type="match status" value="1"/>
</dbReference>
<comment type="caution">
    <text evidence="8">The sequence shown here is derived from an EMBL/GenBank/DDBJ whole genome shotgun (WGS) entry which is preliminary data.</text>
</comment>
<keyword evidence="6" id="KW-0547">Nucleotide-binding</keyword>
<dbReference type="GO" id="GO:0005737">
    <property type="term" value="C:cytoplasm"/>
    <property type="evidence" value="ECO:0007669"/>
    <property type="project" value="TreeGrafter"/>
</dbReference>
<evidence type="ECO:0000256" key="2">
    <source>
        <dbReference type="ARBA" id="ARBA00022643"/>
    </source>
</evidence>
<feature type="binding site" evidence="6">
    <location>
        <begin position="233"/>
        <end position="235"/>
    </location>
    <ligand>
        <name>FMN</name>
        <dbReference type="ChEBI" id="CHEBI:58210"/>
    </ligand>
</feature>
<reference evidence="8 9" key="1">
    <citation type="submission" date="2019-09" db="EMBL/GenBank/DDBJ databases">
        <title>Bird 10,000 Genomes (B10K) Project - Family phase.</title>
        <authorList>
            <person name="Zhang G."/>
        </authorList>
    </citation>
    <scope>NUCLEOTIDE SEQUENCE [LARGE SCALE GENOMIC DNA]</scope>
    <source>
        <strain evidence="8">B10K-DU-021-33</strain>
        <tissue evidence="8">Mixed tissue sample</tissue>
    </source>
</reference>
<dbReference type="AlphaFoldDB" id="A0A7K5N079"/>
<feature type="binding site" evidence="6">
    <location>
        <position position="97"/>
    </location>
    <ligand>
        <name>FMN</name>
        <dbReference type="ChEBI" id="CHEBI:58210"/>
    </ligand>
</feature>
<keyword evidence="4" id="KW-0560">Oxidoreductase</keyword>
<protein>
    <submittedName>
        <fullName evidence="8">DUS2L synthase</fullName>
    </submittedName>
</protein>
<feature type="binding site" evidence="6">
    <location>
        <begin position="17"/>
        <end position="19"/>
    </location>
    <ligand>
        <name>FMN</name>
        <dbReference type="ChEBI" id="CHEBI:58210"/>
    </ligand>
</feature>
<evidence type="ECO:0000256" key="3">
    <source>
        <dbReference type="ARBA" id="ARBA00022694"/>
    </source>
</evidence>
<dbReference type="GO" id="GO:0050660">
    <property type="term" value="F:flavin adenine dinucleotide binding"/>
    <property type="evidence" value="ECO:0007669"/>
    <property type="project" value="InterPro"/>
</dbReference>
<evidence type="ECO:0000313" key="9">
    <source>
        <dbReference type="Proteomes" id="UP000524558"/>
    </source>
</evidence>
<dbReference type="SUPFAM" id="SSF51395">
    <property type="entry name" value="FMN-linked oxidoreductases"/>
    <property type="match status" value="1"/>
</dbReference>
<dbReference type="Proteomes" id="UP000524558">
    <property type="component" value="Unassembled WGS sequence"/>
</dbReference>
<dbReference type="PANTHER" id="PTHR45936:SF1">
    <property type="entry name" value="TRNA-DIHYDROURIDINE(20) SYNTHASE [NAD(P)+]-LIKE"/>
    <property type="match status" value="1"/>
</dbReference>
<keyword evidence="2 6" id="KW-0288">FMN</keyword>
<gene>
    <name evidence="8" type="primary">Dus2</name>
    <name evidence="8" type="ORF">CHRMAC_R07832</name>
</gene>
<keyword evidence="1" id="KW-0285">Flavoprotein</keyword>
<sequence>MTVNTPLCFRGKKILAPMVRVGTLPMRLLALDYGADIVYCELYGHMTSFMFTFIYHFCLVYLFSFHIEVLETVDFVAPNERVVFRTCEKERHRVVFQMGSADAERALAVAKLVESDVAGIDINMGCPKEYSTKATCNSFCMFSQGGMGAALLSDPDKIESVSITLWVLNCPGRYYVLCSTGSRNECTEDKFGVFGLVYFCLLERKKEERPQHPVHCDVIKAISEAVSIPVIANGGSHDFIKEYTDIETFQKATAASSVMIARAAMWNPSVFRKEGLFPLKDVMQDYIKY</sequence>
<name>A0A7K5N079_CHRMC</name>
<dbReference type="PANTHER" id="PTHR45936">
    <property type="entry name" value="TRNA-DIHYDROURIDINE(20) SYNTHASE [NAD(P)+]-LIKE"/>
    <property type="match status" value="1"/>
</dbReference>
<organism evidence="8 9">
    <name type="scientific">Chroicocephalus maculipennis</name>
    <name type="common">Brown-hooded gull</name>
    <name type="synonym">Larus maculipennis</name>
    <dbReference type="NCBI Taxonomy" id="287016"/>
    <lineage>
        <taxon>Eukaryota</taxon>
        <taxon>Metazoa</taxon>
        <taxon>Chordata</taxon>
        <taxon>Craniata</taxon>
        <taxon>Vertebrata</taxon>
        <taxon>Euteleostomi</taxon>
        <taxon>Archelosauria</taxon>
        <taxon>Archosauria</taxon>
        <taxon>Dinosauria</taxon>
        <taxon>Saurischia</taxon>
        <taxon>Theropoda</taxon>
        <taxon>Coelurosauria</taxon>
        <taxon>Aves</taxon>
        <taxon>Neognathae</taxon>
        <taxon>Neoaves</taxon>
        <taxon>Charadriiformes</taxon>
        <taxon>Laridae</taxon>
        <taxon>Chroicocephalus</taxon>
    </lineage>
</organism>
<feature type="binding site" evidence="6">
    <location>
        <begin position="261"/>
        <end position="262"/>
    </location>
    <ligand>
        <name>FMN</name>
        <dbReference type="ChEBI" id="CHEBI:58210"/>
    </ligand>
</feature>
<proteinExistence type="predicted"/>
<feature type="non-terminal residue" evidence="8">
    <location>
        <position position="1"/>
    </location>
</feature>
<accession>A0A7K5N079</accession>
<feature type="domain" description="DUS-like FMN-binding" evidence="7">
    <location>
        <begin position="206"/>
        <end position="273"/>
    </location>
</feature>
<dbReference type="GO" id="GO:0017150">
    <property type="term" value="F:tRNA dihydrouridine synthase activity"/>
    <property type="evidence" value="ECO:0007669"/>
    <property type="project" value="InterPro"/>
</dbReference>
<evidence type="ECO:0000313" key="8">
    <source>
        <dbReference type="EMBL" id="NWT36325.1"/>
    </source>
</evidence>
<dbReference type="InterPro" id="IPR035587">
    <property type="entry name" value="DUS-like_FMN-bd"/>
</dbReference>
<feature type="active site" description="Proton donor" evidence="5">
    <location>
        <position position="126"/>
    </location>
</feature>
<dbReference type="Pfam" id="PF01207">
    <property type="entry name" value="Dus"/>
    <property type="match status" value="2"/>
</dbReference>
<evidence type="ECO:0000256" key="4">
    <source>
        <dbReference type="ARBA" id="ARBA00023002"/>
    </source>
</evidence>
<evidence type="ECO:0000259" key="7">
    <source>
        <dbReference type="Pfam" id="PF01207"/>
    </source>
</evidence>
<comment type="cofactor">
    <cofactor evidence="6">
        <name>FMN</name>
        <dbReference type="ChEBI" id="CHEBI:58210"/>
    </cofactor>
</comment>
<feature type="domain" description="DUS-like FMN-binding" evidence="7">
    <location>
        <begin position="14"/>
        <end position="161"/>
    </location>
</feature>
<evidence type="ECO:0000256" key="6">
    <source>
        <dbReference type="PIRSR" id="PIRSR006621-2"/>
    </source>
</evidence>
<dbReference type="InterPro" id="IPR001269">
    <property type="entry name" value="DUS_fam"/>
</dbReference>
<dbReference type="EMBL" id="VYZF01000041">
    <property type="protein sequence ID" value="NWT36325.1"/>
    <property type="molecule type" value="Genomic_DNA"/>
</dbReference>
<dbReference type="InterPro" id="IPR013785">
    <property type="entry name" value="Aldolase_TIM"/>
</dbReference>
<evidence type="ECO:0000256" key="5">
    <source>
        <dbReference type="PIRSR" id="PIRSR006621-1"/>
    </source>
</evidence>
<dbReference type="PIRSF" id="PIRSF006621">
    <property type="entry name" value="Dus"/>
    <property type="match status" value="1"/>
</dbReference>
<keyword evidence="9" id="KW-1185">Reference proteome</keyword>